<proteinExistence type="predicted"/>
<feature type="transmembrane region" description="Helical" evidence="7">
    <location>
        <begin position="114"/>
        <end position="134"/>
    </location>
</feature>
<dbReference type="AlphaFoldDB" id="A0A6J6N8Y9"/>
<feature type="transmembrane region" description="Helical" evidence="7">
    <location>
        <begin position="273"/>
        <end position="295"/>
    </location>
</feature>
<feature type="transmembrane region" description="Helical" evidence="7">
    <location>
        <begin position="221"/>
        <end position="242"/>
    </location>
</feature>
<dbReference type="InterPro" id="IPR051393">
    <property type="entry name" value="ABC_transporter_permease"/>
</dbReference>
<evidence type="ECO:0000256" key="1">
    <source>
        <dbReference type="ARBA" id="ARBA00004651"/>
    </source>
</evidence>
<dbReference type="CDD" id="cd06261">
    <property type="entry name" value="TM_PBP2"/>
    <property type="match status" value="1"/>
</dbReference>
<keyword evidence="5 7" id="KW-1133">Transmembrane helix</keyword>
<evidence type="ECO:0000256" key="5">
    <source>
        <dbReference type="ARBA" id="ARBA00022989"/>
    </source>
</evidence>
<dbReference type="InterPro" id="IPR000515">
    <property type="entry name" value="MetI-like"/>
</dbReference>
<feature type="transmembrane region" description="Helical" evidence="7">
    <location>
        <begin position="81"/>
        <end position="102"/>
    </location>
</feature>
<name>A0A6J6N8Y9_9ZZZZ</name>
<dbReference type="GO" id="GO:0005886">
    <property type="term" value="C:plasma membrane"/>
    <property type="evidence" value="ECO:0007669"/>
    <property type="project" value="UniProtKB-SubCell"/>
</dbReference>
<keyword evidence="6 7" id="KW-0472">Membrane</keyword>
<evidence type="ECO:0000256" key="2">
    <source>
        <dbReference type="ARBA" id="ARBA00022448"/>
    </source>
</evidence>
<feature type="domain" description="ABC transmembrane type-1" evidence="8">
    <location>
        <begin position="76"/>
        <end position="292"/>
    </location>
</feature>
<accession>A0A6J6N8Y9</accession>
<evidence type="ECO:0000256" key="4">
    <source>
        <dbReference type="ARBA" id="ARBA00022692"/>
    </source>
</evidence>
<gene>
    <name evidence="9" type="ORF">UFOPK2362_00429</name>
</gene>
<evidence type="ECO:0000313" key="9">
    <source>
        <dbReference type="EMBL" id="CAB4681355.1"/>
    </source>
</evidence>
<dbReference type="Pfam" id="PF00528">
    <property type="entry name" value="BPD_transp_1"/>
    <property type="match status" value="1"/>
</dbReference>
<evidence type="ECO:0000259" key="8">
    <source>
        <dbReference type="PROSITE" id="PS50928"/>
    </source>
</evidence>
<feature type="transmembrane region" description="Helical" evidence="7">
    <location>
        <begin position="162"/>
        <end position="185"/>
    </location>
</feature>
<reference evidence="9" key="1">
    <citation type="submission" date="2020-05" db="EMBL/GenBank/DDBJ databases">
        <authorList>
            <person name="Chiriac C."/>
            <person name="Salcher M."/>
            <person name="Ghai R."/>
            <person name="Kavagutti S V."/>
        </authorList>
    </citation>
    <scope>NUCLEOTIDE SEQUENCE</scope>
</reference>
<comment type="subcellular location">
    <subcellularLocation>
        <location evidence="1">Cell membrane</location>
        <topology evidence="1">Multi-pass membrane protein</topology>
    </subcellularLocation>
</comment>
<dbReference type="PANTHER" id="PTHR30193:SF37">
    <property type="entry name" value="INNER MEMBRANE ABC TRANSPORTER PERMEASE PROTEIN YCJO"/>
    <property type="match status" value="1"/>
</dbReference>
<dbReference type="PANTHER" id="PTHR30193">
    <property type="entry name" value="ABC TRANSPORTER PERMEASE PROTEIN"/>
    <property type="match status" value="1"/>
</dbReference>
<evidence type="ECO:0000256" key="7">
    <source>
        <dbReference type="SAM" id="Phobius"/>
    </source>
</evidence>
<dbReference type="GO" id="GO:0055085">
    <property type="term" value="P:transmembrane transport"/>
    <property type="evidence" value="ECO:0007669"/>
    <property type="project" value="InterPro"/>
</dbReference>
<keyword evidence="2" id="KW-0813">Transport</keyword>
<dbReference type="InterPro" id="IPR035906">
    <property type="entry name" value="MetI-like_sf"/>
</dbReference>
<sequence length="306" mass="34148">MTSLLRPKLSGGNSNRRSALPSREALYWIAPACAVIIFIFGYSIVNLITQSLRYDGDWVGFENFSIVISDPLFLVALRHNLFLLSAVPILVLIAFILAITLFETRRGMRFYRSAVFLPYILPIPVVAVIFGQIYQLNGVLNTFLSSIGLDFLIQDWLGDPDIALGTMGSVIIWKEVGFGVILMLAHLISLPTETYEAAKLDGAGFWRTHFVITRPAIKTTLIFYAVIESITMVSWVFNYVYVMSNGLGGPGNATMVSELYIYRMAFQNNAPELAAAASVFLFAITLILLVAFFKIQRRSISKTFRS</sequence>
<keyword evidence="3" id="KW-1003">Cell membrane</keyword>
<dbReference type="Gene3D" id="1.10.3720.10">
    <property type="entry name" value="MetI-like"/>
    <property type="match status" value="1"/>
</dbReference>
<protein>
    <submittedName>
        <fullName evidence="9">Unannotated protein</fullName>
    </submittedName>
</protein>
<evidence type="ECO:0000256" key="3">
    <source>
        <dbReference type="ARBA" id="ARBA00022475"/>
    </source>
</evidence>
<evidence type="ECO:0000256" key="6">
    <source>
        <dbReference type="ARBA" id="ARBA00023136"/>
    </source>
</evidence>
<organism evidence="9">
    <name type="scientific">freshwater metagenome</name>
    <dbReference type="NCBI Taxonomy" id="449393"/>
    <lineage>
        <taxon>unclassified sequences</taxon>
        <taxon>metagenomes</taxon>
        <taxon>ecological metagenomes</taxon>
    </lineage>
</organism>
<dbReference type="EMBL" id="CAEZXI010000030">
    <property type="protein sequence ID" value="CAB4681355.1"/>
    <property type="molecule type" value="Genomic_DNA"/>
</dbReference>
<feature type="transmembrane region" description="Helical" evidence="7">
    <location>
        <begin position="25"/>
        <end position="45"/>
    </location>
</feature>
<dbReference type="SUPFAM" id="SSF161098">
    <property type="entry name" value="MetI-like"/>
    <property type="match status" value="1"/>
</dbReference>
<dbReference type="PROSITE" id="PS50928">
    <property type="entry name" value="ABC_TM1"/>
    <property type="match status" value="1"/>
</dbReference>
<keyword evidence="4 7" id="KW-0812">Transmembrane</keyword>